<dbReference type="AlphaFoldDB" id="A0A285UV86"/>
<evidence type="ECO:0000313" key="1">
    <source>
        <dbReference type="EMBL" id="SOC45730.1"/>
    </source>
</evidence>
<reference evidence="1 2" key="1">
    <citation type="submission" date="2017-08" db="EMBL/GenBank/DDBJ databases">
        <authorList>
            <person name="de Groot N.N."/>
        </authorList>
    </citation>
    <scope>NUCLEOTIDE SEQUENCE [LARGE SCALE GENOMIC DNA]</scope>
    <source>
        <strain evidence="1 2">JC85</strain>
    </source>
</reference>
<proteinExistence type="predicted"/>
<dbReference type="RefSeq" id="WP_141402104.1">
    <property type="nucleotide sequence ID" value="NZ_OBQD01000017.1"/>
</dbReference>
<protein>
    <recommendedName>
        <fullName evidence="3">Lipoprotein</fullName>
    </recommendedName>
</protein>
<name>A0A285UV86_9HYPH</name>
<dbReference type="OrthoDB" id="8420734at2"/>
<dbReference type="PROSITE" id="PS51257">
    <property type="entry name" value="PROKAR_LIPOPROTEIN"/>
    <property type="match status" value="1"/>
</dbReference>
<dbReference type="Proteomes" id="UP000219167">
    <property type="component" value="Unassembled WGS sequence"/>
</dbReference>
<organism evidence="1 2">
    <name type="scientific">Rhizobium subbaraonis</name>
    <dbReference type="NCBI Taxonomy" id="908946"/>
    <lineage>
        <taxon>Bacteria</taxon>
        <taxon>Pseudomonadati</taxon>
        <taxon>Pseudomonadota</taxon>
        <taxon>Alphaproteobacteria</taxon>
        <taxon>Hyphomicrobiales</taxon>
        <taxon>Rhizobiaceae</taxon>
        <taxon>Rhizobium/Agrobacterium group</taxon>
        <taxon>Rhizobium</taxon>
    </lineage>
</organism>
<accession>A0A285UV86</accession>
<keyword evidence="2" id="KW-1185">Reference proteome</keyword>
<sequence>MKRFSAVVVIATLAGCSSTPEALEQSKSADRTEKVFSENYQEVYRRLVRTARLCSGGNSGRFTSFELDTELYSELGYGEVTLSLQNMGTRNYYWKAKVEKAGSGSRLSVVSGNTLAQDSMLKTVVGWAEGNEKC</sequence>
<dbReference type="EMBL" id="OBQD01000017">
    <property type="protein sequence ID" value="SOC45730.1"/>
    <property type="molecule type" value="Genomic_DNA"/>
</dbReference>
<evidence type="ECO:0008006" key="3">
    <source>
        <dbReference type="Google" id="ProtNLM"/>
    </source>
</evidence>
<gene>
    <name evidence="1" type="ORF">SAMN05892877_117119</name>
</gene>
<evidence type="ECO:0000313" key="2">
    <source>
        <dbReference type="Proteomes" id="UP000219167"/>
    </source>
</evidence>